<proteinExistence type="predicted"/>
<feature type="non-terminal residue" evidence="1">
    <location>
        <position position="177"/>
    </location>
</feature>
<sequence length="177" mass="19341">MAKNAAYSRRVDQSLWLLEALQTPLSLEELKNPRFEVVDIITDETGTASTGMGASGATSAGGNSGATTGASSLRHGHHWGVSHRLDRLSSSLLPTGIALLNDSLDRKFRFTDETIFWTLNHQYNVVFVLDISQSMYSLDPNTNNAHVEVGLETIEKSVMGMIQPFVVRSSLGLPDYT</sequence>
<evidence type="ECO:0000313" key="1">
    <source>
        <dbReference type="EMBL" id="KAJ1926249.1"/>
    </source>
</evidence>
<keyword evidence="2" id="KW-1185">Reference proteome</keyword>
<comment type="caution">
    <text evidence="1">The sequence shown here is derived from an EMBL/GenBank/DDBJ whole genome shotgun (WGS) entry which is preliminary data.</text>
</comment>
<name>A0ACC1IXG1_9FUNG</name>
<accession>A0ACC1IXG1</accession>
<reference evidence="1" key="1">
    <citation type="submission" date="2022-07" db="EMBL/GenBank/DDBJ databases">
        <title>Phylogenomic reconstructions and comparative analyses of Kickxellomycotina fungi.</title>
        <authorList>
            <person name="Reynolds N.K."/>
            <person name="Stajich J.E."/>
            <person name="Barry K."/>
            <person name="Grigoriev I.V."/>
            <person name="Crous P."/>
            <person name="Smith M.E."/>
        </authorList>
    </citation>
    <scope>NUCLEOTIDE SEQUENCE</scope>
    <source>
        <strain evidence="1">NRRL 5244</strain>
    </source>
</reference>
<dbReference type="EMBL" id="JANBPW010006973">
    <property type="protein sequence ID" value="KAJ1926249.1"/>
    <property type="molecule type" value="Genomic_DNA"/>
</dbReference>
<gene>
    <name evidence="1" type="ORF">FBU59_007334</name>
</gene>
<organism evidence="1 2">
    <name type="scientific">Linderina macrospora</name>
    <dbReference type="NCBI Taxonomy" id="4868"/>
    <lineage>
        <taxon>Eukaryota</taxon>
        <taxon>Fungi</taxon>
        <taxon>Fungi incertae sedis</taxon>
        <taxon>Zoopagomycota</taxon>
        <taxon>Kickxellomycotina</taxon>
        <taxon>Kickxellomycetes</taxon>
        <taxon>Kickxellales</taxon>
        <taxon>Kickxellaceae</taxon>
        <taxon>Linderina</taxon>
    </lineage>
</organism>
<dbReference type="Proteomes" id="UP001150603">
    <property type="component" value="Unassembled WGS sequence"/>
</dbReference>
<evidence type="ECO:0000313" key="2">
    <source>
        <dbReference type="Proteomes" id="UP001150603"/>
    </source>
</evidence>
<protein>
    <submittedName>
        <fullName evidence="1">Uncharacterized protein</fullName>
    </submittedName>
</protein>